<dbReference type="PROSITE" id="PS51349">
    <property type="entry name" value="FMN_HYDROXY_ACID_DH_2"/>
    <property type="match status" value="2"/>
</dbReference>
<keyword evidence="3" id="KW-0560">Oxidoreductase</keyword>
<dbReference type="InterPro" id="IPR037396">
    <property type="entry name" value="FMN_HAD"/>
</dbReference>
<feature type="domain" description="FMN hydroxy acid dehydrogenase" evidence="7">
    <location>
        <begin position="192"/>
        <end position="554"/>
    </location>
</feature>
<evidence type="ECO:0000259" key="7">
    <source>
        <dbReference type="PROSITE" id="PS51349"/>
    </source>
</evidence>
<dbReference type="InterPro" id="IPR008259">
    <property type="entry name" value="FMN_hydac_DH_AS"/>
</dbReference>
<organism evidence="8">
    <name type="scientific">Cyprideis torosa</name>
    <dbReference type="NCBI Taxonomy" id="163714"/>
    <lineage>
        <taxon>Eukaryota</taxon>
        <taxon>Metazoa</taxon>
        <taxon>Ecdysozoa</taxon>
        <taxon>Arthropoda</taxon>
        <taxon>Crustacea</taxon>
        <taxon>Oligostraca</taxon>
        <taxon>Ostracoda</taxon>
        <taxon>Podocopa</taxon>
        <taxon>Podocopida</taxon>
        <taxon>Cytherocopina</taxon>
        <taxon>Cytheroidea</taxon>
        <taxon>Cytherideidae</taxon>
        <taxon>Cyprideis</taxon>
    </lineage>
</organism>
<dbReference type="FunFam" id="3.20.20.70:FF:000056">
    <property type="entry name" value="hydroxyacid oxidase 2"/>
    <property type="match status" value="1"/>
</dbReference>
<comment type="cofactor">
    <cofactor evidence="1">
        <name>FMN</name>
        <dbReference type="ChEBI" id="CHEBI:58210"/>
    </cofactor>
</comment>
<evidence type="ECO:0000256" key="5">
    <source>
        <dbReference type="ARBA" id="ARBA00029325"/>
    </source>
</evidence>
<dbReference type="EMBL" id="OB661073">
    <property type="protein sequence ID" value="CAD7227226.1"/>
    <property type="molecule type" value="Genomic_DNA"/>
</dbReference>
<evidence type="ECO:0000313" key="8">
    <source>
        <dbReference type="EMBL" id="CAD7227226.1"/>
    </source>
</evidence>
<protein>
    <recommendedName>
        <fullName evidence="2">(S)-2-hydroxy-acid oxidase</fullName>
        <ecNumber evidence="2">1.1.3.15</ecNumber>
    </recommendedName>
</protein>
<dbReference type="GO" id="GO:0001561">
    <property type="term" value="P:fatty acid alpha-oxidation"/>
    <property type="evidence" value="ECO:0007669"/>
    <property type="project" value="TreeGrafter"/>
</dbReference>
<dbReference type="Gene3D" id="3.20.20.70">
    <property type="entry name" value="Aldolase class I"/>
    <property type="match status" value="2"/>
</dbReference>
<feature type="domain" description="FMN hydroxy acid dehydrogenase" evidence="7">
    <location>
        <begin position="2"/>
        <end position="192"/>
    </location>
</feature>
<dbReference type="PANTHER" id="PTHR10578:SF149">
    <property type="entry name" value="2-HYDROXYACID OXIDASE 2"/>
    <property type="match status" value="1"/>
</dbReference>
<dbReference type="OrthoDB" id="25826at2759"/>
<proteinExistence type="inferred from homology"/>
<evidence type="ECO:0000256" key="3">
    <source>
        <dbReference type="ARBA" id="ARBA00023002"/>
    </source>
</evidence>
<reference evidence="8" key="1">
    <citation type="submission" date="2020-11" db="EMBL/GenBank/DDBJ databases">
        <authorList>
            <person name="Tran Van P."/>
        </authorList>
    </citation>
    <scope>NUCLEOTIDE SEQUENCE</scope>
</reference>
<evidence type="ECO:0000256" key="1">
    <source>
        <dbReference type="ARBA" id="ARBA00001917"/>
    </source>
</evidence>
<dbReference type="EC" id="1.1.3.15" evidence="2"/>
<dbReference type="SUPFAM" id="SSF51395">
    <property type="entry name" value="FMN-linked oxidoreductases"/>
    <property type="match status" value="2"/>
</dbReference>
<evidence type="ECO:0000256" key="6">
    <source>
        <dbReference type="ARBA" id="ARBA00029327"/>
    </source>
</evidence>
<dbReference type="GO" id="GO:0010181">
    <property type="term" value="F:FMN binding"/>
    <property type="evidence" value="ECO:0007669"/>
    <property type="project" value="InterPro"/>
</dbReference>
<sequence>MSSKGKLVCVDDYEQEASHKLPKMSLDYYSSGADDQWTLRENRLAFKRYTIIPRMLRDVTCIDLSTTVFGRSVSFPIGVAPTAMQKLAHEDGEIGNAKAASRLGTVFILSTISTTSIEDVAQSIPHGVKWFQLYIYKNRDITLELVRRAEEAGFEALVLTVDAPHFGKRRGDIRNNFQLPSHLRMANFQGLSSEGKLVCVDDYEQEASHKLPKMSLDYYSSGADDQWTLRENRLAFKRYTIIPRMLRDVTCIDLSTTVFGRTVSFPIGVAPTAMQKLAHEDGEIGNAKAASRLGTVFILSTISTTSIEDVAQSIPHGVKWFQLYIYKNRDITLELVRRAEEAGFEALVLTVDAPHFGKRRGDIRNNFQLPSHLRMANFQGLSSEVKGVGGSGINQYVSSLFDQSLTWKDIWWLKQATTLPLVLKGILSAEDARIAVEEYHVDGIIVSNHGARQLDGVPAPVDVLSDVCKVVGRKCSVFMDGGVRTGTDVFKALALGAQMVFVGRAMLWGLAVGGEKGAVEVLQILRDELRLAMALAGCSKLSDVNENLVKRAQSSKL</sequence>
<dbReference type="PANTHER" id="PTHR10578">
    <property type="entry name" value="S -2-HYDROXY-ACID OXIDASE-RELATED"/>
    <property type="match status" value="1"/>
</dbReference>
<gene>
    <name evidence="8" type="ORF">CTOB1V02_LOCUS5134</name>
</gene>
<accession>A0A7R8W929</accession>
<comment type="catalytic activity">
    <reaction evidence="5">
        <text>a (2S)-2-hydroxycarboxylate + O2 = a 2-oxocarboxylate + H2O2</text>
        <dbReference type="Rhea" id="RHEA:16789"/>
        <dbReference type="ChEBI" id="CHEBI:15379"/>
        <dbReference type="ChEBI" id="CHEBI:16240"/>
        <dbReference type="ChEBI" id="CHEBI:35179"/>
        <dbReference type="ChEBI" id="CHEBI:58123"/>
        <dbReference type="EC" id="1.1.3.15"/>
    </reaction>
    <physiologicalReaction direction="left-to-right" evidence="5">
        <dbReference type="Rhea" id="RHEA:16790"/>
    </physiologicalReaction>
</comment>
<comment type="similarity">
    <text evidence="4">Belongs to the FMN-dependent alpha-hydroxy acid dehydrogenase family.</text>
</comment>
<dbReference type="GO" id="GO:0005782">
    <property type="term" value="C:peroxisomal matrix"/>
    <property type="evidence" value="ECO:0007669"/>
    <property type="project" value="TreeGrafter"/>
</dbReference>
<name>A0A7R8W929_9CRUS</name>
<dbReference type="InterPro" id="IPR000262">
    <property type="entry name" value="FMN-dep_DH"/>
</dbReference>
<dbReference type="CDD" id="cd02809">
    <property type="entry name" value="alpha_hydroxyacid_oxid_FMN"/>
    <property type="match status" value="2"/>
</dbReference>
<dbReference type="Pfam" id="PF01070">
    <property type="entry name" value="FMN_dh"/>
    <property type="match status" value="2"/>
</dbReference>
<comment type="catalytic activity">
    <reaction evidence="6">
        <text>2-hydroxyoctanoate + O2 = 2-oxooctanoate + H2O2</text>
        <dbReference type="Rhea" id="RHEA:67940"/>
        <dbReference type="ChEBI" id="CHEBI:15379"/>
        <dbReference type="ChEBI" id="CHEBI:16240"/>
        <dbReference type="ChEBI" id="CHEBI:133514"/>
        <dbReference type="ChEBI" id="CHEBI:176689"/>
    </reaction>
    <physiologicalReaction direction="left-to-right" evidence="6">
        <dbReference type="Rhea" id="RHEA:67941"/>
    </physiologicalReaction>
</comment>
<dbReference type="AlphaFoldDB" id="A0A7R8W929"/>
<evidence type="ECO:0000256" key="4">
    <source>
        <dbReference type="ARBA" id="ARBA00024042"/>
    </source>
</evidence>
<dbReference type="InterPro" id="IPR013785">
    <property type="entry name" value="Aldolase_TIM"/>
</dbReference>
<dbReference type="GO" id="GO:0003973">
    <property type="term" value="F:(S)-2-hydroxy-acid oxidase activity"/>
    <property type="evidence" value="ECO:0007669"/>
    <property type="project" value="UniProtKB-EC"/>
</dbReference>
<dbReference type="PROSITE" id="PS00557">
    <property type="entry name" value="FMN_HYDROXY_ACID_DH_1"/>
    <property type="match status" value="1"/>
</dbReference>
<dbReference type="InterPro" id="IPR012133">
    <property type="entry name" value="Alpha-hydoxy_acid_DH_FMN"/>
</dbReference>
<evidence type="ECO:0000256" key="2">
    <source>
        <dbReference type="ARBA" id="ARBA00013087"/>
    </source>
</evidence>